<protein>
    <submittedName>
        <fullName evidence="2">Uncharacterized protein</fullName>
    </submittedName>
</protein>
<dbReference type="AlphaFoldDB" id="A0AAW0TA71"/>
<proteinExistence type="predicted"/>
<evidence type="ECO:0000313" key="3">
    <source>
        <dbReference type="Proteomes" id="UP001487740"/>
    </source>
</evidence>
<comment type="caution">
    <text evidence="2">The sequence shown here is derived from an EMBL/GenBank/DDBJ whole genome shotgun (WGS) entry which is preliminary data.</text>
</comment>
<evidence type="ECO:0000313" key="2">
    <source>
        <dbReference type="EMBL" id="KAK8384374.1"/>
    </source>
</evidence>
<organism evidence="2 3">
    <name type="scientific">Scylla paramamosain</name>
    <name type="common">Mud crab</name>
    <dbReference type="NCBI Taxonomy" id="85552"/>
    <lineage>
        <taxon>Eukaryota</taxon>
        <taxon>Metazoa</taxon>
        <taxon>Ecdysozoa</taxon>
        <taxon>Arthropoda</taxon>
        <taxon>Crustacea</taxon>
        <taxon>Multicrustacea</taxon>
        <taxon>Malacostraca</taxon>
        <taxon>Eumalacostraca</taxon>
        <taxon>Eucarida</taxon>
        <taxon>Decapoda</taxon>
        <taxon>Pleocyemata</taxon>
        <taxon>Brachyura</taxon>
        <taxon>Eubrachyura</taxon>
        <taxon>Portunoidea</taxon>
        <taxon>Portunidae</taxon>
        <taxon>Portuninae</taxon>
        <taxon>Scylla</taxon>
    </lineage>
</organism>
<name>A0AAW0TA71_SCYPA</name>
<gene>
    <name evidence="2" type="ORF">O3P69_009282</name>
</gene>
<sequence length="199" mass="23136">MWGLSVPCTKQRDQRSLFHNSGHVISYHRLLQVDTGMAEKTLQSMDAKTGAVTPPNFVHGRFIHFTRDNIDINDSGRHEHFPCYTDGRRQKTGSLGARVFRSPRDRRLPQKDRRGEELPRQKRLEMAQAERKKADYWVQDDSEFNDFPMAEPSADQENDDFVSNLENNDLKPSRHKIRNKKAIMNKALANIQHPTKLQK</sequence>
<dbReference type="Proteomes" id="UP001487740">
    <property type="component" value="Unassembled WGS sequence"/>
</dbReference>
<feature type="region of interest" description="Disordered" evidence="1">
    <location>
        <begin position="147"/>
        <end position="178"/>
    </location>
</feature>
<reference evidence="2 3" key="1">
    <citation type="submission" date="2023-03" db="EMBL/GenBank/DDBJ databases">
        <title>High-quality genome of Scylla paramamosain provides insights in environmental adaptation.</title>
        <authorList>
            <person name="Zhang L."/>
        </authorList>
    </citation>
    <scope>NUCLEOTIDE SEQUENCE [LARGE SCALE GENOMIC DNA]</scope>
    <source>
        <strain evidence="2">LZ_2023a</strain>
        <tissue evidence="2">Muscle</tissue>
    </source>
</reference>
<keyword evidence="3" id="KW-1185">Reference proteome</keyword>
<accession>A0AAW0TA71</accession>
<dbReference type="EMBL" id="JARAKH010000035">
    <property type="protein sequence ID" value="KAK8384374.1"/>
    <property type="molecule type" value="Genomic_DNA"/>
</dbReference>
<evidence type="ECO:0000256" key="1">
    <source>
        <dbReference type="SAM" id="MobiDB-lite"/>
    </source>
</evidence>